<keyword evidence="2" id="KW-1185">Reference proteome</keyword>
<accession>A0AAV2L466</accession>
<dbReference type="AlphaFoldDB" id="A0AAV2L466"/>
<dbReference type="Proteomes" id="UP001497482">
    <property type="component" value="Chromosome 21"/>
</dbReference>
<protein>
    <submittedName>
        <fullName evidence="1">Uncharacterized protein</fullName>
    </submittedName>
</protein>
<sequence length="70" mass="7971">MFDKAGPTAAELWSAAQEEGPFSTDHELSYVQWDKDCGESLPRCSLTTINNMVYFLQRSDSDHYIQPLID</sequence>
<name>A0AAV2L466_KNICA</name>
<gene>
    <name evidence="1" type="ORF">KC01_LOCUS25709</name>
</gene>
<dbReference type="EMBL" id="OZ035843">
    <property type="protein sequence ID" value="CAL1597155.1"/>
    <property type="molecule type" value="Genomic_DNA"/>
</dbReference>
<organism evidence="1 2">
    <name type="scientific">Knipowitschia caucasica</name>
    <name type="common">Caucasian dwarf goby</name>
    <name type="synonym">Pomatoschistus caucasicus</name>
    <dbReference type="NCBI Taxonomy" id="637954"/>
    <lineage>
        <taxon>Eukaryota</taxon>
        <taxon>Metazoa</taxon>
        <taxon>Chordata</taxon>
        <taxon>Craniata</taxon>
        <taxon>Vertebrata</taxon>
        <taxon>Euteleostomi</taxon>
        <taxon>Actinopterygii</taxon>
        <taxon>Neopterygii</taxon>
        <taxon>Teleostei</taxon>
        <taxon>Neoteleostei</taxon>
        <taxon>Acanthomorphata</taxon>
        <taxon>Gobiaria</taxon>
        <taxon>Gobiiformes</taxon>
        <taxon>Gobioidei</taxon>
        <taxon>Gobiidae</taxon>
        <taxon>Gobiinae</taxon>
        <taxon>Knipowitschia</taxon>
    </lineage>
</organism>
<proteinExistence type="predicted"/>
<evidence type="ECO:0000313" key="2">
    <source>
        <dbReference type="Proteomes" id="UP001497482"/>
    </source>
</evidence>
<reference evidence="1 2" key="1">
    <citation type="submission" date="2024-04" db="EMBL/GenBank/DDBJ databases">
        <authorList>
            <person name="Waldvogel A.-M."/>
            <person name="Schoenle A."/>
        </authorList>
    </citation>
    <scope>NUCLEOTIDE SEQUENCE [LARGE SCALE GENOMIC DNA]</scope>
</reference>
<evidence type="ECO:0000313" key="1">
    <source>
        <dbReference type="EMBL" id="CAL1597155.1"/>
    </source>
</evidence>